<comment type="caution">
    <text evidence="1">The sequence shown here is derived from an EMBL/GenBank/DDBJ whole genome shotgun (WGS) entry which is preliminary data.</text>
</comment>
<protein>
    <submittedName>
        <fullName evidence="1">Uncharacterized protein</fullName>
    </submittedName>
</protein>
<organism evidence="1 2">
    <name type="scientific">Methanoculleus caldifontis</name>
    <dbReference type="NCBI Taxonomy" id="2651577"/>
    <lineage>
        <taxon>Archaea</taxon>
        <taxon>Methanobacteriati</taxon>
        <taxon>Methanobacteriota</taxon>
        <taxon>Stenosarchaea group</taxon>
        <taxon>Methanomicrobia</taxon>
        <taxon>Methanomicrobiales</taxon>
        <taxon>Methanomicrobiaceae</taxon>
        <taxon>Methanoculleus</taxon>
    </lineage>
</organism>
<reference evidence="1 2" key="1">
    <citation type="submission" date="2019-10" db="EMBL/GenBank/DDBJ databases">
        <title>Isolation and characterization of Methanoculleus sp. Wushi-C6 from a hot spring well.</title>
        <authorList>
            <person name="Chen S.-C."/>
            <person name="Lan Z.-H."/>
            <person name="You Y.-T."/>
            <person name="Lai M.-C."/>
        </authorList>
    </citation>
    <scope>NUCLEOTIDE SEQUENCE [LARGE SCALE GENOMIC DNA]</scope>
    <source>
        <strain evidence="1 2">Wushi-C6</strain>
    </source>
</reference>
<evidence type="ECO:0000313" key="1">
    <source>
        <dbReference type="EMBL" id="MDV2482400.1"/>
    </source>
</evidence>
<keyword evidence="2" id="KW-1185">Reference proteome</keyword>
<gene>
    <name evidence="1" type="ORF">F8E02_10390</name>
</gene>
<evidence type="ECO:0000313" key="2">
    <source>
        <dbReference type="Proteomes" id="UP001281203"/>
    </source>
</evidence>
<accession>A0ABU3X2W0</accession>
<proteinExistence type="predicted"/>
<dbReference type="Proteomes" id="UP001281203">
    <property type="component" value="Unassembled WGS sequence"/>
</dbReference>
<dbReference type="EMBL" id="WBKO01000002">
    <property type="protein sequence ID" value="MDV2482400.1"/>
    <property type="molecule type" value="Genomic_DNA"/>
</dbReference>
<dbReference type="RefSeq" id="WP_317065469.1">
    <property type="nucleotide sequence ID" value="NZ_WBKO01000002.1"/>
</dbReference>
<sequence>MNGKNRTRNVGQTVGILITLCIFGAMLVPMASAHGNGEYAALDTSDLSEEDYYRELISNLVGKDITYAEFYEAVYPGEMEKLTEDLQKLYKSSKIQWTAPGEQMPEPLTEEAMSEIRSRASDSKSSLSKVPSAEEGVVVLQNVMNNNNSASRDSDLGVAGLSWAFHGNRVVDYYSSSQAQPAISIPYMSTKTRLFMFIEPAWVEIANKEKIGILVTSQTVMGQKSVDGGYYYQVLGDHYCVPPLGYVVVGPNPAYSTSQVFYVS</sequence>
<name>A0ABU3X2W0_9EURY</name>